<keyword evidence="2" id="KW-0812">Transmembrane</keyword>
<feature type="compositionally biased region" description="Gly residues" evidence="1">
    <location>
        <begin position="1"/>
        <end position="62"/>
    </location>
</feature>
<protein>
    <recommendedName>
        <fullName evidence="7">TPM domain-containing protein</fullName>
    </recommendedName>
</protein>
<evidence type="ECO:0000256" key="1">
    <source>
        <dbReference type="SAM" id="MobiDB-lite"/>
    </source>
</evidence>
<feature type="region of interest" description="Disordered" evidence="1">
    <location>
        <begin position="347"/>
        <end position="384"/>
    </location>
</feature>
<reference evidence="3 5" key="1">
    <citation type="submission" date="2016-02" db="EMBL/GenBank/DDBJ databases">
        <authorList>
            <person name="Wen L."/>
            <person name="He K."/>
            <person name="Yang H."/>
        </authorList>
    </citation>
    <scope>NUCLEOTIDE SEQUENCE [LARGE SCALE GENOMIC DNA]</scope>
    <source>
        <strain evidence="3">Trichococcus_R210</strain>
    </source>
</reference>
<dbReference type="RefSeq" id="WP_204243733.1">
    <property type="nucleotide sequence ID" value="NZ_FJNB01000001.1"/>
</dbReference>
<feature type="transmembrane region" description="Helical" evidence="2">
    <location>
        <begin position="298"/>
        <end position="318"/>
    </location>
</feature>
<accession>A0A143Y607</accession>
<feature type="compositionally biased region" description="Low complexity" evidence="1">
    <location>
        <begin position="75"/>
        <end position="88"/>
    </location>
</feature>
<dbReference type="AlphaFoldDB" id="A0A143Y607"/>
<feature type="compositionally biased region" description="Acidic residues" evidence="1">
    <location>
        <begin position="374"/>
        <end position="384"/>
    </location>
</feature>
<evidence type="ECO:0000313" key="6">
    <source>
        <dbReference type="Proteomes" id="UP000199280"/>
    </source>
</evidence>
<proteinExistence type="predicted"/>
<dbReference type="EMBL" id="FJNB01000001">
    <property type="protein sequence ID" value="CZQ80643.1"/>
    <property type="molecule type" value="Genomic_DNA"/>
</dbReference>
<dbReference type="Proteomes" id="UP000076878">
    <property type="component" value="Unassembled WGS sequence"/>
</dbReference>
<feature type="region of interest" description="Disordered" evidence="1">
    <location>
        <begin position="1"/>
        <end position="93"/>
    </location>
</feature>
<evidence type="ECO:0000313" key="5">
    <source>
        <dbReference type="Proteomes" id="UP000076878"/>
    </source>
</evidence>
<feature type="region of interest" description="Disordered" evidence="1">
    <location>
        <begin position="128"/>
        <end position="155"/>
    </location>
</feature>
<evidence type="ECO:0000313" key="4">
    <source>
        <dbReference type="EMBL" id="SEI55448.1"/>
    </source>
</evidence>
<dbReference type="EMBL" id="FNYT01000001">
    <property type="protein sequence ID" value="SEI55448.1"/>
    <property type="molecule type" value="Genomic_DNA"/>
</dbReference>
<evidence type="ECO:0000256" key="2">
    <source>
        <dbReference type="SAM" id="Phobius"/>
    </source>
</evidence>
<feature type="transmembrane region" description="Helical" evidence="2">
    <location>
        <begin position="101"/>
        <end position="125"/>
    </location>
</feature>
<reference evidence="4 6" key="2">
    <citation type="submission" date="2016-10" db="EMBL/GenBank/DDBJ databases">
        <authorList>
            <person name="Varghese N."/>
            <person name="Submissions S."/>
        </authorList>
    </citation>
    <scope>NUCLEOTIDE SEQUENCE [LARGE SCALE GENOMIC DNA]</scope>
    <source>
        <strain evidence="4 6">DSM 22150</strain>
    </source>
</reference>
<organism evidence="3 5">
    <name type="scientific">Trichococcus ilyis</name>
    <dbReference type="NCBI Taxonomy" id="640938"/>
    <lineage>
        <taxon>Bacteria</taxon>
        <taxon>Bacillati</taxon>
        <taxon>Bacillota</taxon>
        <taxon>Bacilli</taxon>
        <taxon>Lactobacillales</taxon>
        <taxon>Carnobacteriaceae</taxon>
        <taxon>Trichococcus</taxon>
    </lineage>
</organism>
<name>A0A143Y607_9LACT</name>
<feature type="compositionally biased region" description="Low complexity" evidence="1">
    <location>
        <begin position="358"/>
        <end position="370"/>
    </location>
</feature>
<keyword evidence="2" id="KW-0472">Membrane</keyword>
<evidence type="ECO:0000313" key="3">
    <source>
        <dbReference type="EMBL" id="CZQ80643.1"/>
    </source>
</evidence>
<evidence type="ECO:0008006" key="7">
    <source>
        <dbReference type="Google" id="ProtNLM"/>
    </source>
</evidence>
<sequence length="384" mass="40708">MARGGSGGSRGGGGSFGGSRGGGGRSSGGRGSSFGGGSFGSSKGGRGGSRGGSGGSFGGGGFNIPRSGSSGPIFRSGPIIRGPSSGGPIFSGGGPRGAPGCGLGCGTIALIVIILAVVFGLIFSFNSGSSTSSSGGGNEITLSTVEREPLPDGSVTETDYYTDAIGWIGNRSELTSGMKHFYEKTGVQPYLYLTDDINGSTNPSMEDLESFANEKYDELFADEAHLLLVFFEYQSSMYMDYYVVGTQAATVIDTEAGDVLLDYIDSYYYDDNKTDEEFFSHAFRDSADRIMEVTRSPWITVLIVFGVVVLLALLFLWWRHAKKQKNLEAQQTEDILKTPLDTFGNTEAEELTKKYDADVPQQADTTDTTPTPQPEDETKEDMKP</sequence>
<gene>
    <name evidence="4" type="ORF">SAMN05216375_101196</name>
    <name evidence="3" type="ORF">TR210_72</name>
</gene>
<keyword evidence="6" id="KW-1185">Reference proteome</keyword>
<dbReference type="STRING" id="640938.TR210_72"/>
<dbReference type="Proteomes" id="UP000199280">
    <property type="component" value="Unassembled WGS sequence"/>
</dbReference>
<keyword evidence="2" id="KW-1133">Transmembrane helix</keyword>